<dbReference type="PANTHER" id="PTHR36974">
    <property type="entry name" value="MEMBRANE PROTEIN-RELATED"/>
    <property type="match status" value="1"/>
</dbReference>
<dbReference type="PANTHER" id="PTHR36974:SF1">
    <property type="entry name" value="DOXX FAMILY MEMBRANE PROTEIN"/>
    <property type="match status" value="1"/>
</dbReference>
<protein>
    <submittedName>
        <fullName evidence="1">Uncharacterized membrane protein</fullName>
    </submittedName>
</protein>
<sequence length="133" mass="14270">MKVQTGIMSGLLGAAGITHFIRPRPFDSIVPPRLGNPRFWTYASGMAEVGCAALLAVPATRRLRGIASAALMVGVFPANIYTVVRHRHEPRARAITIARLPLQIPLVWMSASAASDTHPPPIVNRRSGTLVGI</sequence>
<proteinExistence type="predicted"/>
<reference evidence="2" key="1">
    <citation type="submission" date="2016-10" db="EMBL/GenBank/DDBJ databases">
        <authorList>
            <person name="Varghese N."/>
            <person name="Submissions S."/>
        </authorList>
    </citation>
    <scope>NUCLEOTIDE SEQUENCE [LARGE SCALE GENOMIC DNA]</scope>
    <source>
        <strain evidence="2">DSM 23676</strain>
    </source>
</reference>
<accession>A0A1H1UT03</accession>
<dbReference type="Proteomes" id="UP000199597">
    <property type="component" value="Chromosome I"/>
</dbReference>
<keyword evidence="2" id="KW-1185">Reference proteome</keyword>
<organism evidence="1 2">
    <name type="scientific">Brevibacterium siliguriense</name>
    <dbReference type="NCBI Taxonomy" id="1136497"/>
    <lineage>
        <taxon>Bacteria</taxon>
        <taxon>Bacillati</taxon>
        <taxon>Actinomycetota</taxon>
        <taxon>Actinomycetes</taxon>
        <taxon>Micrococcales</taxon>
        <taxon>Brevibacteriaceae</taxon>
        <taxon>Brevibacterium</taxon>
    </lineage>
</organism>
<name>A0A1H1UT03_9MICO</name>
<dbReference type="EMBL" id="LT629766">
    <property type="protein sequence ID" value="SDS75625.1"/>
    <property type="molecule type" value="Genomic_DNA"/>
</dbReference>
<evidence type="ECO:0000313" key="1">
    <source>
        <dbReference type="EMBL" id="SDS75625.1"/>
    </source>
</evidence>
<dbReference type="AlphaFoldDB" id="A0A1H1UT03"/>
<gene>
    <name evidence="1" type="ORF">SAMN04489752_2436</name>
</gene>
<evidence type="ECO:0000313" key="2">
    <source>
        <dbReference type="Proteomes" id="UP000199597"/>
    </source>
</evidence>